<evidence type="ECO:0000256" key="6">
    <source>
        <dbReference type="ARBA" id="ARBA00023139"/>
    </source>
</evidence>
<dbReference type="PANTHER" id="PTHR43649:SF33">
    <property type="entry name" value="POLYGALACTURONAN_RHAMNOGALACTURONAN-BINDING PROTEIN YTCQ"/>
    <property type="match status" value="1"/>
</dbReference>
<reference evidence="9 10" key="1">
    <citation type="journal article" date="2020" name="Cell Host Microbe">
        <title>Functional and Genomic Variation between Human-Derived Isolates of Lachnospiraceae Reveals Inter- and Intra-Species Diversity.</title>
        <authorList>
            <person name="Sorbara M.T."/>
            <person name="Littmann E.R."/>
            <person name="Fontana E."/>
            <person name="Moody T.U."/>
            <person name="Kohout C.E."/>
            <person name="Gjonbalaj M."/>
            <person name="Eaton V."/>
            <person name="Seok R."/>
            <person name="Leiner I.M."/>
            <person name="Pamer E.G."/>
        </authorList>
    </citation>
    <scope>NUCLEOTIDE SEQUENCE [LARGE SCALE GENOMIC DNA]</scope>
    <source>
        <strain evidence="9 10">MSK.17.74</strain>
    </source>
</reference>
<gene>
    <name evidence="9" type="ORF">G5B17_19655</name>
</gene>
<name>A0ABX2HED4_9FIRM</name>
<dbReference type="Pfam" id="PF01547">
    <property type="entry name" value="SBP_bac_1"/>
    <property type="match status" value="1"/>
</dbReference>
<keyword evidence="7" id="KW-0449">Lipoprotein</keyword>
<keyword evidence="5" id="KW-0472">Membrane</keyword>
<keyword evidence="3" id="KW-1003">Cell membrane</keyword>
<evidence type="ECO:0000256" key="2">
    <source>
        <dbReference type="ARBA" id="ARBA00022448"/>
    </source>
</evidence>
<keyword evidence="6" id="KW-0564">Palmitate</keyword>
<comment type="similarity">
    <text evidence="1">Belongs to the bacterial solute-binding protein 1 family.</text>
</comment>
<feature type="signal peptide" evidence="8">
    <location>
        <begin position="1"/>
        <end position="25"/>
    </location>
</feature>
<dbReference type="RefSeq" id="WP_173717906.1">
    <property type="nucleotide sequence ID" value="NZ_JAAITS010000086.1"/>
</dbReference>
<evidence type="ECO:0000256" key="4">
    <source>
        <dbReference type="ARBA" id="ARBA00022729"/>
    </source>
</evidence>
<evidence type="ECO:0000256" key="1">
    <source>
        <dbReference type="ARBA" id="ARBA00008520"/>
    </source>
</evidence>
<dbReference type="InterPro" id="IPR006059">
    <property type="entry name" value="SBP"/>
</dbReference>
<dbReference type="PROSITE" id="PS01037">
    <property type="entry name" value="SBP_BACTERIAL_1"/>
    <property type="match status" value="1"/>
</dbReference>
<proteinExistence type="inferred from homology"/>
<dbReference type="SUPFAM" id="SSF53850">
    <property type="entry name" value="Periplasmic binding protein-like II"/>
    <property type="match status" value="1"/>
</dbReference>
<keyword evidence="2" id="KW-0813">Transport</keyword>
<comment type="caution">
    <text evidence="9">The sequence shown here is derived from an EMBL/GenBank/DDBJ whole genome shotgun (WGS) entry which is preliminary data.</text>
</comment>
<keyword evidence="4 8" id="KW-0732">Signal</keyword>
<dbReference type="PANTHER" id="PTHR43649">
    <property type="entry name" value="ARABINOSE-BINDING PROTEIN-RELATED"/>
    <property type="match status" value="1"/>
</dbReference>
<feature type="chain" id="PRO_5045971962" evidence="8">
    <location>
        <begin position="26"/>
        <end position="418"/>
    </location>
</feature>
<dbReference type="Gene3D" id="3.40.190.10">
    <property type="entry name" value="Periplasmic binding protein-like II"/>
    <property type="match status" value="2"/>
</dbReference>
<evidence type="ECO:0000256" key="5">
    <source>
        <dbReference type="ARBA" id="ARBA00023136"/>
    </source>
</evidence>
<dbReference type="Proteomes" id="UP001644719">
    <property type="component" value="Unassembled WGS sequence"/>
</dbReference>
<dbReference type="InterPro" id="IPR050490">
    <property type="entry name" value="Bact_solute-bd_prot1"/>
</dbReference>
<evidence type="ECO:0000256" key="3">
    <source>
        <dbReference type="ARBA" id="ARBA00022475"/>
    </source>
</evidence>
<accession>A0ABX2HED4</accession>
<evidence type="ECO:0000313" key="10">
    <source>
        <dbReference type="Proteomes" id="UP001644719"/>
    </source>
</evidence>
<organism evidence="9 10">
    <name type="scientific">Blautia faecis</name>
    <dbReference type="NCBI Taxonomy" id="871665"/>
    <lineage>
        <taxon>Bacteria</taxon>
        <taxon>Bacillati</taxon>
        <taxon>Bacillota</taxon>
        <taxon>Clostridia</taxon>
        <taxon>Lachnospirales</taxon>
        <taxon>Lachnospiraceae</taxon>
        <taxon>Blautia</taxon>
    </lineage>
</organism>
<sequence>MKKKMLAAVLAGTMVMSLGTNLCWADGEKTKVTMTVWNGDWGDQLDRTMESFNSKHDDIELDITMQSGDYSDFLGTAAATNDWPDIYILTPWTQVQDFAEAGRLQDLSGMDFTEKVYPSALEAATYDGKIYGYPANVEYLGVFYNKQMFKDAGIEEVPKTRDEFEAACEKLEESGVTPIASTFKDSWTLKHMFSVMMSNVVQDDMEGFLDQLNSGEGTFNVDGIDDVFATADVIKAHCGSNMMDCDSTSGYNALANSEAAMLISGEFSQNVVARMDNPPEIGYFALPVSNDAERNKAAVDVGIVYGVSTQTEHMDACKEVIDFLSDASLSDGYIAIVTEKPGSAPASQDFTVSYDSASTNDYLEYANSGNVIPWVYQQYVNGFDVISGDIFQGYMADAADKDEVISELDAAYLEYLDQ</sequence>
<keyword evidence="10" id="KW-1185">Reference proteome</keyword>
<evidence type="ECO:0000256" key="7">
    <source>
        <dbReference type="ARBA" id="ARBA00023288"/>
    </source>
</evidence>
<evidence type="ECO:0000256" key="8">
    <source>
        <dbReference type="SAM" id="SignalP"/>
    </source>
</evidence>
<dbReference type="InterPro" id="IPR006061">
    <property type="entry name" value="SBP_1_CS"/>
</dbReference>
<evidence type="ECO:0000313" key="9">
    <source>
        <dbReference type="EMBL" id="NSG87563.1"/>
    </source>
</evidence>
<protein>
    <submittedName>
        <fullName evidence="9">Extracellular solute-binding protein</fullName>
    </submittedName>
</protein>
<dbReference type="EMBL" id="JAAITS010000086">
    <property type="protein sequence ID" value="NSG87563.1"/>
    <property type="molecule type" value="Genomic_DNA"/>
</dbReference>